<evidence type="ECO:0000259" key="1">
    <source>
        <dbReference type="Pfam" id="PF14947"/>
    </source>
</evidence>
<dbReference type="InterPro" id="IPR036388">
    <property type="entry name" value="WH-like_DNA-bd_sf"/>
</dbReference>
<dbReference type="AlphaFoldDB" id="A0A031LQ05"/>
<proteinExistence type="predicted"/>
<sequence>MSERKGKLSTIKIKIITFLCVGEASFKEIKDNVNLSTDSLKFHLADLQADGIVEITKKRYHLTKEGLLLCNEYSRTNVR</sequence>
<keyword evidence="3" id="KW-1185">Reference proteome</keyword>
<dbReference type="InterPro" id="IPR036390">
    <property type="entry name" value="WH_DNA-bd_sf"/>
</dbReference>
<feature type="domain" description="ArnR1-like winged helix-turn-helix" evidence="1">
    <location>
        <begin position="13"/>
        <end position="75"/>
    </location>
</feature>
<dbReference type="EMBL" id="JFZT01000039">
    <property type="protein sequence ID" value="EZQ07091.1"/>
    <property type="molecule type" value="Genomic_DNA"/>
</dbReference>
<comment type="caution">
    <text evidence="2">The sequence shown here is derived from an EMBL/GenBank/DDBJ whole genome shotgun (WGS) entry which is preliminary data.</text>
</comment>
<gene>
    <name evidence="2" type="ORF">CM19_05080</name>
</gene>
<protein>
    <recommendedName>
        <fullName evidence="1">ArnR1-like winged helix-turn-helix domain-containing protein</fullName>
    </recommendedName>
</protein>
<accession>A0A031LQ05</accession>
<evidence type="ECO:0000313" key="2">
    <source>
        <dbReference type="EMBL" id="EZQ07091.1"/>
    </source>
</evidence>
<dbReference type="STRING" id="1160895.CM19_05080"/>
<evidence type="ECO:0000313" key="3">
    <source>
        <dbReference type="Proteomes" id="UP000024332"/>
    </source>
</evidence>
<dbReference type="Pfam" id="PF14947">
    <property type="entry name" value="HTH_45"/>
    <property type="match status" value="1"/>
</dbReference>
<dbReference type="InterPro" id="IPR038723">
    <property type="entry name" value="ArnR1-like_HTH"/>
</dbReference>
<dbReference type="SUPFAM" id="SSF46785">
    <property type="entry name" value="Winged helix' DNA-binding domain"/>
    <property type="match status" value="1"/>
</dbReference>
<organism evidence="2 3">
    <name type="scientific">Candidatus Acidianus copahuensis</name>
    <dbReference type="NCBI Taxonomy" id="1160895"/>
    <lineage>
        <taxon>Archaea</taxon>
        <taxon>Thermoproteota</taxon>
        <taxon>Thermoprotei</taxon>
        <taxon>Sulfolobales</taxon>
        <taxon>Sulfolobaceae</taxon>
        <taxon>Acidianus</taxon>
    </lineage>
</organism>
<dbReference type="Proteomes" id="UP000024332">
    <property type="component" value="Unassembled WGS sequence"/>
</dbReference>
<reference evidence="2 3" key="1">
    <citation type="submission" date="2014-03" db="EMBL/GenBank/DDBJ databases">
        <title>Draft genome sequence of the novel thermoacidophilic archaea Acidianus copahuensis ALE1 strain, isolated from Copahue volcanic area in Neuquen Argentina.</title>
        <authorList>
            <person name="Urbieta M.S."/>
            <person name="Rascovan N."/>
            <person name="Castro C."/>
            <person name="Revale S."/>
            <person name="Giaveno M.A."/>
            <person name="Vazquez M.P."/>
            <person name="Donati E.R."/>
        </authorList>
    </citation>
    <scope>NUCLEOTIDE SEQUENCE [LARGE SCALE GENOMIC DNA]</scope>
    <source>
        <strain evidence="2 3">ALE1</strain>
    </source>
</reference>
<name>A0A031LQ05_9CREN</name>
<dbReference type="Gene3D" id="1.10.10.10">
    <property type="entry name" value="Winged helix-like DNA-binding domain superfamily/Winged helix DNA-binding domain"/>
    <property type="match status" value="1"/>
</dbReference>
<dbReference type="RefSeq" id="WP_048099295.1">
    <property type="nucleotide sequence ID" value="NZ_JFZT01000039.1"/>
</dbReference>